<dbReference type="VEuPathDB" id="VectorBase:ASIC010430"/>
<sequence>MPTTTTQAIPLGKHRLRTATLNEMMCSEVFRSGHGPLRGASSRRWCGLDDRTLVGNNGQNRLRKLRHGECDLYRVGGM</sequence>
<evidence type="ECO:0000313" key="1">
    <source>
        <dbReference type="EMBL" id="KFB42692.1"/>
    </source>
</evidence>
<name>A0A084VXJ8_ANOSI</name>
<accession>A0A084VXJ8</accession>
<evidence type="ECO:0000313" key="2">
    <source>
        <dbReference type="EnsemblMetazoa" id="ASIC010430-PA"/>
    </source>
</evidence>
<dbReference type="EnsemblMetazoa" id="ASIC010430-RA">
    <property type="protein sequence ID" value="ASIC010430-PA"/>
    <property type="gene ID" value="ASIC010430"/>
</dbReference>
<reference evidence="1 3" key="1">
    <citation type="journal article" date="2014" name="BMC Genomics">
        <title>Genome sequence of Anopheles sinensis provides insight into genetics basis of mosquito competence for malaria parasites.</title>
        <authorList>
            <person name="Zhou D."/>
            <person name="Zhang D."/>
            <person name="Ding G."/>
            <person name="Shi L."/>
            <person name="Hou Q."/>
            <person name="Ye Y."/>
            <person name="Xu Y."/>
            <person name="Zhou H."/>
            <person name="Xiong C."/>
            <person name="Li S."/>
            <person name="Yu J."/>
            <person name="Hong S."/>
            <person name="Yu X."/>
            <person name="Zou P."/>
            <person name="Chen C."/>
            <person name="Chang X."/>
            <person name="Wang W."/>
            <person name="Lv Y."/>
            <person name="Sun Y."/>
            <person name="Ma L."/>
            <person name="Shen B."/>
            <person name="Zhu C."/>
        </authorList>
    </citation>
    <scope>NUCLEOTIDE SEQUENCE [LARGE SCALE GENOMIC DNA]</scope>
</reference>
<evidence type="ECO:0000313" key="3">
    <source>
        <dbReference type="Proteomes" id="UP000030765"/>
    </source>
</evidence>
<gene>
    <name evidence="1" type="ORF">ZHAS_00010430</name>
</gene>
<proteinExistence type="predicted"/>
<protein>
    <submittedName>
        <fullName evidence="1 2">Uncharacterized protein</fullName>
    </submittedName>
</protein>
<organism evidence="1">
    <name type="scientific">Anopheles sinensis</name>
    <name type="common">Mosquito</name>
    <dbReference type="NCBI Taxonomy" id="74873"/>
    <lineage>
        <taxon>Eukaryota</taxon>
        <taxon>Metazoa</taxon>
        <taxon>Ecdysozoa</taxon>
        <taxon>Arthropoda</taxon>
        <taxon>Hexapoda</taxon>
        <taxon>Insecta</taxon>
        <taxon>Pterygota</taxon>
        <taxon>Neoptera</taxon>
        <taxon>Endopterygota</taxon>
        <taxon>Diptera</taxon>
        <taxon>Nematocera</taxon>
        <taxon>Culicoidea</taxon>
        <taxon>Culicidae</taxon>
        <taxon>Anophelinae</taxon>
        <taxon>Anopheles</taxon>
    </lineage>
</organism>
<keyword evidence="3" id="KW-1185">Reference proteome</keyword>
<dbReference type="AlphaFoldDB" id="A0A084VXJ8"/>
<reference evidence="2" key="2">
    <citation type="submission" date="2020-05" db="UniProtKB">
        <authorList>
            <consortium name="EnsemblMetazoa"/>
        </authorList>
    </citation>
    <scope>IDENTIFICATION</scope>
</reference>
<dbReference type="EMBL" id="ATLV01018083">
    <property type="status" value="NOT_ANNOTATED_CDS"/>
    <property type="molecule type" value="Genomic_DNA"/>
</dbReference>
<dbReference type="EMBL" id="KE525212">
    <property type="protein sequence ID" value="KFB42692.1"/>
    <property type="molecule type" value="Genomic_DNA"/>
</dbReference>
<dbReference type="Proteomes" id="UP000030765">
    <property type="component" value="Unassembled WGS sequence"/>
</dbReference>